<evidence type="ECO:0000313" key="1">
    <source>
        <dbReference type="EMBL" id="CEG13008.1"/>
    </source>
</evidence>
<organism evidence="1">
    <name type="scientific">groundwater metagenome</name>
    <dbReference type="NCBI Taxonomy" id="717931"/>
    <lineage>
        <taxon>unclassified sequences</taxon>
        <taxon>metagenomes</taxon>
        <taxon>ecological metagenomes</taxon>
    </lineage>
</organism>
<dbReference type="EMBL" id="CCXY01000233">
    <property type="protein sequence ID" value="CEG13008.1"/>
    <property type="molecule type" value="Genomic_DNA"/>
</dbReference>
<proteinExistence type="predicted"/>
<reference evidence="1" key="1">
    <citation type="submission" date="2014-09" db="EMBL/GenBank/DDBJ databases">
        <authorList>
            <person name="Probst J Alexander"/>
        </authorList>
    </citation>
    <scope>NUCLEOTIDE SEQUENCE</scope>
</reference>
<name>A0A098EAH4_9ZZZZ</name>
<accession>A0A098EAH4</accession>
<protein>
    <submittedName>
        <fullName evidence="1">Uncharacterized protein</fullName>
    </submittedName>
</protein>
<gene>
    <name evidence="1" type="ORF">MSIBF_A3080004</name>
</gene>
<dbReference type="AlphaFoldDB" id="A0A098EAH4"/>
<sequence>MTAMSESCFEFYLREFSAVSELADVPLVAGSTLRIGGDMVIGERMVSSVGAVGIINDSEFY</sequence>